<reference evidence="4" key="1">
    <citation type="journal article" date="2020" name="J. Eukaryot. Microbiol.">
        <title>De novo Sequencing, Assembly and Annotation of the Transcriptome for the Free-Living Testate Amoeba Arcella intermedia.</title>
        <authorList>
            <person name="Ribeiro G.M."/>
            <person name="Porfirio-Sousa A.L."/>
            <person name="Maurer-Alcala X.X."/>
            <person name="Katz L.A."/>
            <person name="Lahr D.J.G."/>
        </authorList>
    </citation>
    <scope>NUCLEOTIDE SEQUENCE</scope>
</reference>
<dbReference type="Pfam" id="PF09325">
    <property type="entry name" value="Vps5"/>
    <property type="match status" value="1"/>
</dbReference>
<dbReference type="SMART" id="SM00312">
    <property type="entry name" value="PX"/>
    <property type="match status" value="1"/>
</dbReference>
<dbReference type="InterPro" id="IPR036871">
    <property type="entry name" value="PX_dom_sf"/>
</dbReference>
<evidence type="ECO:0000256" key="1">
    <source>
        <dbReference type="SAM" id="Coils"/>
    </source>
</evidence>
<evidence type="ECO:0000256" key="2">
    <source>
        <dbReference type="SAM" id="MobiDB-lite"/>
    </source>
</evidence>
<protein>
    <recommendedName>
        <fullName evidence="3">PX domain-containing protein</fullName>
    </recommendedName>
</protein>
<dbReference type="SUPFAM" id="SSF103657">
    <property type="entry name" value="BAR/IMD domain-like"/>
    <property type="match status" value="1"/>
</dbReference>
<dbReference type="AlphaFoldDB" id="A0A6B2L5X0"/>
<dbReference type="PANTHER" id="PTHR10555:SF170">
    <property type="entry name" value="FI18122P1"/>
    <property type="match status" value="1"/>
</dbReference>
<name>A0A6B2L5X0_9EUKA</name>
<organism evidence="4">
    <name type="scientific">Arcella intermedia</name>
    <dbReference type="NCBI Taxonomy" id="1963864"/>
    <lineage>
        <taxon>Eukaryota</taxon>
        <taxon>Amoebozoa</taxon>
        <taxon>Tubulinea</taxon>
        <taxon>Elardia</taxon>
        <taxon>Arcellinida</taxon>
        <taxon>Sphaerothecina</taxon>
        <taxon>Arcellidae</taxon>
        <taxon>Arcella</taxon>
    </lineage>
</organism>
<dbReference type="InterPro" id="IPR015404">
    <property type="entry name" value="Vps5_C"/>
</dbReference>
<feature type="domain" description="PX" evidence="3">
    <location>
        <begin position="30"/>
        <end position="143"/>
    </location>
</feature>
<sequence length="406" mass="46317">MEEVSPEQVKAIYDDLSQPPVQSEEPASVPQIKCLVMKPQKVGEGINAYVSYTISFQYPGGDNKTFTRRYSDFDWLHDSLKLDFPQYIIPPLPEKVLFDRFTSENVEYRRKELERFLNRVMNHPAFPSSNHIKTFMTATETYMEGERLKPRSAVPGPIQKKEDEPKGLFELVGKFSSTITSVVTRPSVELKEVDPWFDKQRAYVSNVEQHLQVLVDRSNQNTKKKSEMVSTLEDLAQSASLACGAEIDIDPELAKYWSKLSEIMGQMSLLTKELAQSETESFEYQVKDYVRLSTAAKQLLENRQAALLRLQVAQADVTVKTEKQEKGKNTSKASALNADLKEATNSLEVSNSEYNVINESAKKELNTYKDNKSAQVKEAFKDLVTINLNYQLRMANLWKELLVDLK</sequence>
<dbReference type="Pfam" id="PF00787">
    <property type="entry name" value="PX"/>
    <property type="match status" value="1"/>
</dbReference>
<feature type="coiled-coil region" evidence="1">
    <location>
        <begin position="296"/>
        <end position="378"/>
    </location>
</feature>
<accession>A0A6B2L5X0</accession>
<dbReference type="Gene3D" id="1.20.1270.60">
    <property type="entry name" value="Arfaptin homology (AH) domain/BAR domain"/>
    <property type="match status" value="1"/>
</dbReference>
<dbReference type="SUPFAM" id="SSF64268">
    <property type="entry name" value="PX domain"/>
    <property type="match status" value="1"/>
</dbReference>
<dbReference type="PROSITE" id="PS50195">
    <property type="entry name" value="PX"/>
    <property type="match status" value="1"/>
</dbReference>
<keyword evidence="1" id="KW-0175">Coiled coil</keyword>
<dbReference type="EMBL" id="GIBP01003341">
    <property type="protein sequence ID" value="NDV32310.1"/>
    <property type="molecule type" value="Transcribed_RNA"/>
</dbReference>
<dbReference type="Gene3D" id="3.30.1520.10">
    <property type="entry name" value="Phox-like domain"/>
    <property type="match status" value="1"/>
</dbReference>
<dbReference type="GO" id="GO:0035091">
    <property type="term" value="F:phosphatidylinositol binding"/>
    <property type="evidence" value="ECO:0007669"/>
    <property type="project" value="InterPro"/>
</dbReference>
<dbReference type="InterPro" id="IPR001683">
    <property type="entry name" value="PX_dom"/>
</dbReference>
<dbReference type="InterPro" id="IPR027267">
    <property type="entry name" value="AH/BAR_dom_sf"/>
</dbReference>
<dbReference type="GO" id="GO:0005768">
    <property type="term" value="C:endosome"/>
    <property type="evidence" value="ECO:0007669"/>
    <property type="project" value="TreeGrafter"/>
</dbReference>
<evidence type="ECO:0000313" key="4">
    <source>
        <dbReference type="EMBL" id="NDV32310.1"/>
    </source>
</evidence>
<feature type="region of interest" description="Disordered" evidence="2">
    <location>
        <begin position="1"/>
        <end position="25"/>
    </location>
</feature>
<proteinExistence type="predicted"/>
<dbReference type="CDD" id="cd07596">
    <property type="entry name" value="BAR_SNX"/>
    <property type="match status" value="1"/>
</dbReference>
<evidence type="ECO:0000259" key="3">
    <source>
        <dbReference type="PROSITE" id="PS50195"/>
    </source>
</evidence>
<dbReference type="PANTHER" id="PTHR10555">
    <property type="entry name" value="SORTING NEXIN"/>
    <property type="match status" value="1"/>
</dbReference>